<organism evidence="2 3">
    <name type="scientific">Thanatephorus cucumeris (strain AG1-IA)</name>
    <name type="common">Rice sheath blight fungus</name>
    <name type="synonym">Rhizoctonia solani</name>
    <dbReference type="NCBI Taxonomy" id="983506"/>
    <lineage>
        <taxon>Eukaryota</taxon>
        <taxon>Fungi</taxon>
        <taxon>Dikarya</taxon>
        <taxon>Basidiomycota</taxon>
        <taxon>Agaricomycotina</taxon>
        <taxon>Agaricomycetes</taxon>
        <taxon>Cantharellales</taxon>
        <taxon>Ceratobasidiaceae</taxon>
        <taxon>Rhizoctonia</taxon>
        <taxon>Rhizoctonia solani AG-1</taxon>
    </lineage>
</organism>
<dbReference type="AlphaFoldDB" id="L8WJA2"/>
<comment type="caution">
    <text evidence="2">The sequence shown here is derived from an EMBL/GenBank/DDBJ whole genome shotgun (WGS) entry which is preliminary data.</text>
</comment>
<dbReference type="Proteomes" id="UP000011668">
    <property type="component" value="Unassembled WGS sequence"/>
</dbReference>
<evidence type="ECO:0000313" key="3">
    <source>
        <dbReference type="Proteomes" id="UP000011668"/>
    </source>
</evidence>
<accession>L8WJA2</accession>
<protein>
    <submittedName>
        <fullName evidence="2">Uncharacterized protein</fullName>
    </submittedName>
</protein>
<gene>
    <name evidence="2" type="ORF">AG1IA_09178</name>
</gene>
<keyword evidence="3" id="KW-1185">Reference proteome</keyword>
<reference evidence="2 3" key="1">
    <citation type="journal article" date="2013" name="Nat. Commun.">
        <title>The evolution and pathogenic mechanisms of the rice sheath blight pathogen.</title>
        <authorList>
            <person name="Zheng A."/>
            <person name="Lin R."/>
            <person name="Xu L."/>
            <person name="Qin P."/>
            <person name="Tang C."/>
            <person name="Ai P."/>
            <person name="Zhang D."/>
            <person name="Liu Y."/>
            <person name="Sun Z."/>
            <person name="Feng H."/>
            <person name="Wang Y."/>
            <person name="Chen Y."/>
            <person name="Liang X."/>
            <person name="Fu R."/>
            <person name="Li Q."/>
            <person name="Zhang J."/>
            <person name="Yu X."/>
            <person name="Xie Z."/>
            <person name="Ding L."/>
            <person name="Guan P."/>
            <person name="Tang J."/>
            <person name="Liang Y."/>
            <person name="Wang S."/>
            <person name="Deng Q."/>
            <person name="Li S."/>
            <person name="Zhu J."/>
            <person name="Wang L."/>
            <person name="Liu H."/>
            <person name="Li P."/>
        </authorList>
    </citation>
    <scope>NUCLEOTIDE SEQUENCE [LARGE SCALE GENOMIC DNA]</scope>
    <source>
        <strain evidence="3">AG-1 IA</strain>
    </source>
</reference>
<feature type="region of interest" description="Disordered" evidence="1">
    <location>
        <begin position="18"/>
        <end position="39"/>
    </location>
</feature>
<evidence type="ECO:0000256" key="1">
    <source>
        <dbReference type="SAM" id="MobiDB-lite"/>
    </source>
</evidence>
<dbReference type="EMBL" id="AFRT01003051">
    <property type="protein sequence ID" value="ELU36792.1"/>
    <property type="molecule type" value="Genomic_DNA"/>
</dbReference>
<proteinExistence type="predicted"/>
<sequence>MNNTNKARLEWVKCTSRDKKKKGGMTSERYIPYSERHCH</sequence>
<evidence type="ECO:0000313" key="2">
    <source>
        <dbReference type="EMBL" id="ELU36792.1"/>
    </source>
</evidence>
<dbReference type="HOGENOM" id="CLU_3320315_0_0_1"/>
<name>L8WJA2_THACA</name>